<keyword evidence="1" id="KW-0808">Transferase</keyword>
<dbReference type="GO" id="GO:0015074">
    <property type="term" value="P:DNA integration"/>
    <property type="evidence" value="ECO:0007669"/>
    <property type="project" value="InterPro"/>
</dbReference>
<dbReference type="InterPro" id="IPR001584">
    <property type="entry name" value="Integrase_cat-core"/>
</dbReference>
<accession>A0A8C9TQ24</accession>
<evidence type="ECO:0000313" key="10">
    <source>
        <dbReference type="Ensembl" id="ENSSFOP00015055052.1"/>
    </source>
</evidence>
<dbReference type="InterPro" id="IPR041588">
    <property type="entry name" value="Integrase_H2C2"/>
</dbReference>
<reference evidence="10 11" key="1">
    <citation type="submission" date="2019-04" db="EMBL/GenBank/DDBJ databases">
        <authorList>
            <consortium name="Wellcome Sanger Institute Data Sharing"/>
        </authorList>
    </citation>
    <scope>NUCLEOTIDE SEQUENCE [LARGE SCALE GENOMIC DNA]</scope>
</reference>
<dbReference type="Pfam" id="PF00665">
    <property type="entry name" value="rve"/>
    <property type="match status" value="1"/>
</dbReference>
<protein>
    <recommendedName>
        <fullName evidence="7">Gypsy retrotransposon integrase-like protein 1</fullName>
    </recommendedName>
</protein>
<dbReference type="Pfam" id="PF17921">
    <property type="entry name" value="Integrase_H2C2"/>
    <property type="match status" value="1"/>
</dbReference>
<dbReference type="OrthoDB" id="775972at2759"/>
<keyword evidence="5" id="KW-0378">Hydrolase</keyword>
<dbReference type="Proteomes" id="UP000694397">
    <property type="component" value="Chromosome 7"/>
</dbReference>
<name>A0A8C9TQ24_SCLFO</name>
<dbReference type="Gene3D" id="1.10.340.70">
    <property type="match status" value="1"/>
</dbReference>
<dbReference type="InterPro" id="IPR050951">
    <property type="entry name" value="Retrovirus_Pol_polyprotein"/>
</dbReference>
<proteinExistence type="predicted"/>
<keyword evidence="3" id="KW-0540">Nuclease</keyword>
<dbReference type="PANTHER" id="PTHR37984">
    <property type="entry name" value="PROTEIN CBG26694"/>
    <property type="match status" value="1"/>
</dbReference>
<keyword evidence="11" id="KW-1185">Reference proteome</keyword>
<dbReference type="Ensembl" id="ENSSFOT00015049048.1">
    <property type="protein sequence ID" value="ENSSFOP00015055052.1"/>
    <property type="gene ID" value="ENSSFOG00015030901.1"/>
</dbReference>
<dbReference type="InterPro" id="IPR036397">
    <property type="entry name" value="RNaseH_sf"/>
</dbReference>
<reference evidence="10" key="3">
    <citation type="submission" date="2025-09" db="UniProtKB">
        <authorList>
            <consortium name="Ensembl"/>
        </authorList>
    </citation>
    <scope>IDENTIFICATION</scope>
</reference>
<feature type="region of interest" description="Disordered" evidence="8">
    <location>
        <begin position="460"/>
        <end position="537"/>
    </location>
</feature>
<evidence type="ECO:0000256" key="2">
    <source>
        <dbReference type="ARBA" id="ARBA00022695"/>
    </source>
</evidence>
<dbReference type="FunFam" id="1.10.340.70:FF:000003">
    <property type="entry name" value="Protein CBG25708"/>
    <property type="match status" value="1"/>
</dbReference>
<evidence type="ECO:0000256" key="3">
    <source>
        <dbReference type="ARBA" id="ARBA00022722"/>
    </source>
</evidence>
<feature type="domain" description="Integrase catalytic" evidence="9">
    <location>
        <begin position="228"/>
        <end position="397"/>
    </location>
</feature>
<dbReference type="InterPro" id="IPR041373">
    <property type="entry name" value="RT_RNaseH"/>
</dbReference>
<reference evidence="10" key="2">
    <citation type="submission" date="2025-08" db="UniProtKB">
        <authorList>
            <consortium name="Ensembl"/>
        </authorList>
    </citation>
    <scope>IDENTIFICATION</scope>
</reference>
<dbReference type="FunFam" id="3.30.420.10:FF:000063">
    <property type="entry name" value="Retrovirus-related Pol polyprotein from transposon 297-like Protein"/>
    <property type="match status" value="1"/>
</dbReference>
<keyword evidence="6" id="KW-0695">RNA-directed DNA polymerase</keyword>
<dbReference type="GO" id="GO:0016787">
    <property type="term" value="F:hydrolase activity"/>
    <property type="evidence" value="ECO:0007669"/>
    <property type="project" value="UniProtKB-KW"/>
</dbReference>
<dbReference type="InterPro" id="IPR012337">
    <property type="entry name" value="RNaseH-like_sf"/>
</dbReference>
<evidence type="ECO:0000313" key="11">
    <source>
        <dbReference type="Proteomes" id="UP000694397"/>
    </source>
</evidence>
<dbReference type="Pfam" id="PF17917">
    <property type="entry name" value="RT_RNaseH"/>
    <property type="match status" value="1"/>
</dbReference>
<dbReference type="GO" id="GO:0004519">
    <property type="term" value="F:endonuclease activity"/>
    <property type="evidence" value="ECO:0007669"/>
    <property type="project" value="UniProtKB-KW"/>
</dbReference>
<dbReference type="AlphaFoldDB" id="A0A8C9TQ24"/>
<evidence type="ECO:0000256" key="8">
    <source>
        <dbReference type="SAM" id="MobiDB-lite"/>
    </source>
</evidence>
<evidence type="ECO:0000256" key="1">
    <source>
        <dbReference type="ARBA" id="ARBA00022679"/>
    </source>
</evidence>
<evidence type="ECO:0000256" key="6">
    <source>
        <dbReference type="ARBA" id="ARBA00022918"/>
    </source>
</evidence>
<organism evidence="10 11">
    <name type="scientific">Scleropages formosus</name>
    <name type="common">Asian bonytongue</name>
    <name type="synonym">Osteoglossum formosum</name>
    <dbReference type="NCBI Taxonomy" id="113540"/>
    <lineage>
        <taxon>Eukaryota</taxon>
        <taxon>Metazoa</taxon>
        <taxon>Chordata</taxon>
        <taxon>Craniata</taxon>
        <taxon>Vertebrata</taxon>
        <taxon>Euteleostomi</taxon>
        <taxon>Actinopterygii</taxon>
        <taxon>Neopterygii</taxon>
        <taxon>Teleostei</taxon>
        <taxon>Osteoglossocephala</taxon>
        <taxon>Osteoglossomorpha</taxon>
        <taxon>Osteoglossiformes</taxon>
        <taxon>Osteoglossidae</taxon>
        <taxon>Scleropages</taxon>
    </lineage>
</organism>
<dbReference type="InterPro" id="IPR043502">
    <property type="entry name" value="DNA/RNA_pol_sf"/>
</dbReference>
<dbReference type="Gene3D" id="3.30.420.10">
    <property type="entry name" value="Ribonuclease H-like superfamily/Ribonuclease H"/>
    <property type="match status" value="1"/>
</dbReference>
<dbReference type="GO" id="GO:0003676">
    <property type="term" value="F:nucleic acid binding"/>
    <property type="evidence" value="ECO:0007669"/>
    <property type="project" value="InterPro"/>
</dbReference>
<evidence type="ECO:0000259" key="9">
    <source>
        <dbReference type="PROSITE" id="PS50994"/>
    </source>
</evidence>
<evidence type="ECO:0000256" key="7">
    <source>
        <dbReference type="ARBA" id="ARBA00039658"/>
    </source>
</evidence>
<evidence type="ECO:0000256" key="5">
    <source>
        <dbReference type="ARBA" id="ARBA00022801"/>
    </source>
</evidence>
<dbReference type="GeneTree" id="ENSGT00490000044642"/>
<dbReference type="SUPFAM" id="SSF56672">
    <property type="entry name" value="DNA/RNA polymerases"/>
    <property type="match status" value="1"/>
</dbReference>
<feature type="compositionally biased region" description="Polar residues" evidence="8">
    <location>
        <begin position="509"/>
        <end position="525"/>
    </location>
</feature>
<dbReference type="PANTHER" id="PTHR37984:SF7">
    <property type="entry name" value="INTEGRASE CATALYTIC DOMAIN-CONTAINING PROTEIN"/>
    <property type="match status" value="1"/>
</dbReference>
<keyword evidence="2" id="KW-0548">Nucleotidyltransferase</keyword>
<dbReference type="PROSITE" id="PS50994">
    <property type="entry name" value="INTEGRASE"/>
    <property type="match status" value="1"/>
</dbReference>
<sequence length="537" mass="62444">MVYGCEKFHQYVYGREVLVESYHKPLESIFKKPLHQTPSRLQRMMLRLQKYNLKVTYRPGKQMHIADTLSRAYLKEHTEELLEEELEINWITPQLPISDKKLQEFRKATAEDPEMIMLRNIIINGWPAERSAVPKELQPYWTFKEEISYTSGLMFKAAKLIVPSQLREEMLDKIHESHLGIVKCKERARDIIFWPGMSTQIENKVSQCAKCNTHRNSNAKEPLIPHTLPGRPWAKIGTDLFQHNGSEYLLCVDYYSKFLEIAKLTDMTSQNVIIALKSMFARDGIPDIVISDNELQYASLEFKCFAESWEFEHKTSSPGYAQSNGQAERAVQTIKKMLAKSQGEKGDPYIALLEYCNTPLDDIGLSPAQLLMGRRLKTKFPTSMTLWTPEGNWQIKEKLNHRQAKQKYYYDRHTRQLPEIAPGDNVRLRQGQVWKPATVLNKHECPRSFIVHTSDGKTYRRNRRHLMKTNEQEPPLSDKETDMYTDSDKEETTHEGNKDQAESALVNHTPPQEESQTQLTKTTRSGRVIRLPSRFRD</sequence>
<dbReference type="SUPFAM" id="SSF53098">
    <property type="entry name" value="Ribonuclease H-like"/>
    <property type="match status" value="1"/>
</dbReference>
<feature type="compositionally biased region" description="Basic and acidic residues" evidence="8">
    <location>
        <begin position="468"/>
        <end position="501"/>
    </location>
</feature>
<dbReference type="GO" id="GO:0003964">
    <property type="term" value="F:RNA-directed DNA polymerase activity"/>
    <property type="evidence" value="ECO:0007669"/>
    <property type="project" value="UniProtKB-KW"/>
</dbReference>
<keyword evidence="4" id="KW-0255">Endonuclease</keyword>
<evidence type="ECO:0000256" key="4">
    <source>
        <dbReference type="ARBA" id="ARBA00022759"/>
    </source>
</evidence>